<keyword evidence="4" id="KW-1185">Reference proteome</keyword>
<evidence type="ECO:0000256" key="2">
    <source>
        <dbReference type="ARBA" id="ARBA00022737"/>
    </source>
</evidence>
<dbReference type="PANTHER" id="PTHR48051:SF36">
    <property type="entry name" value="CASPASE FAMILY P20 DOMAIN-CONTAINING PROTEIN"/>
    <property type="match status" value="1"/>
</dbReference>
<gene>
    <name evidence="5" type="primary">LOC109468478</name>
</gene>
<dbReference type="InterPro" id="IPR032675">
    <property type="entry name" value="LRR_dom_sf"/>
</dbReference>
<dbReference type="InterPro" id="IPR001611">
    <property type="entry name" value="Leu-rich_rpt"/>
</dbReference>
<evidence type="ECO:0000313" key="4">
    <source>
        <dbReference type="Proteomes" id="UP000515135"/>
    </source>
</evidence>
<feature type="domain" description="Disease resistance R13L4/SHOC-2-like LRR" evidence="3">
    <location>
        <begin position="356"/>
        <end position="440"/>
    </location>
</feature>
<keyword evidence="2" id="KW-0677">Repeat</keyword>
<keyword evidence="1" id="KW-0433">Leucine-rich repeat</keyword>
<dbReference type="OrthoDB" id="1394818at2759"/>
<dbReference type="Proteomes" id="UP000515135">
    <property type="component" value="Unplaced"/>
</dbReference>
<protein>
    <submittedName>
        <fullName evidence="5">Leucine-rich repeat and death domain-containing protein 1-like</fullName>
    </submittedName>
</protein>
<dbReference type="AlphaFoldDB" id="A0A6P4YYB4"/>
<proteinExistence type="predicted"/>
<evidence type="ECO:0000313" key="5">
    <source>
        <dbReference type="RefSeq" id="XP_019622281.1"/>
    </source>
</evidence>
<reference evidence="5" key="1">
    <citation type="submission" date="2025-08" db="UniProtKB">
        <authorList>
            <consortium name="RefSeq"/>
        </authorList>
    </citation>
    <scope>IDENTIFICATION</scope>
    <source>
        <tissue evidence="5">Gonad</tissue>
    </source>
</reference>
<dbReference type="InterPro" id="IPR003591">
    <property type="entry name" value="Leu-rich_rpt_typical-subtyp"/>
</dbReference>
<sequence length="492" mass="55120">MKLYVCTPGALNPGRFCFLAVPAARTIRATVVQALPAPGPDYLLKLTAGDRVQIIQQHIQGKGGVWLAVHNGKVGKVNPACLKVDYEPTDLVLKPPTINPLVQTLTAQTVRPHHPNGPAQLTLHLWEEVRVVEQPPTGPWAVVREDKLGMVDPGCLKIIPSQQPSLRDQLYRDSKTGKWISDLRGRGLHSLPDELFTLSDTSELYAADNLLTALPDALTRLPNLLRLTVNRNKLQAFPEVVLKMVGLENLNLGENDFSSVPRNIVHLQNVKELWLKSLELEELPEEVCLLRKLELLHLGWNNLTRLPGNFAQLSESLTKLLLQNNQFQQFPVEVCGVVSLRELYLDQGTGQKFTVIPDKIGNLRNLKILVLDNNALTSLPATIGHLASLDTLMVQNNQLSSLPNELCLLSKLRVLWLGRNALQRLPEELHRLTCLQSLRLDGNPLSYPPLNVCRMGIEAVRGYMQHQRVAEHQRSVAAKSRERETKGFSWKW</sequence>
<dbReference type="PROSITE" id="PS51450">
    <property type="entry name" value="LRR"/>
    <property type="match status" value="1"/>
</dbReference>
<evidence type="ECO:0000259" key="3">
    <source>
        <dbReference type="Pfam" id="PF23598"/>
    </source>
</evidence>
<dbReference type="RefSeq" id="XP_019622281.1">
    <property type="nucleotide sequence ID" value="XM_019766722.1"/>
</dbReference>
<dbReference type="PANTHER" id="PTHR48051">
    <property type="match status" value="1"/>
</dbReference>
<dbReference type="GO" id="GO:0005737">
    <property type="term" value="C:cytoplasm"/>
    <property type="evidence" value="ECO:0007669"/>
    <property type="project" value="TreeGrafter"/>
</dbReference>
<dbReference type="InterPro" id="IPR055414">
    <property type="entry name" value="LRR_R13L4/SHOC2-like"/>
</dbReference>
<dbReference type="SMART" id="SM00364">
    <property type="entry name" value="LRR_BAC"/>
    <property type="match status" value="8"/>
</dbReference>
<dbReference type="Gene3D" id="3.80.10.10">
    <property type="entry name" value="Ribonuclease Inhibitor"/>
    <property type="match status" value="1"/>
</dbReference>
<dbReference type="Pfam" id="PF23598">
    <property type="entry name" value="LRR_14"/>
    <property type="match status" value="1"/>
</dbReference>
<evidence type="ECO:0000256" key="1">
    <source>
        <dbReference type="ARBA" id="ARBA00022614"/>
    </source>
</evidence>
<dbReference type="KEGG" id="bbel:109468478"/>
<organism evidence="4 5">
    <name type="scientific">Branchiostoma belcheri</name>
    <name type="common">Amphioxus</name>
    <dbReference type="NCBI Taxonomy" id="7741"/>
    <lineage>
        <taxon>Eukaryota</taxon>
        <taxon>Metazoa</taxon>
        <taxon>Chordata</taxon>
        <taxon>Cephalochordata</taxon>
        <taxon>Leptocardii</taxon>
        <taxon>Amphioxiformes</taxon>
        <taxon>Branchiostomatidae</taxon>
        <taxon>Branchiostoma</taxon>
    </lineage>
</organism>
<dbReference type="GeneID" id="109468478"/>
<dbReference type="InterPro" id="IPR050216">
    <property type="entry name" value="LRR_domain-containing"/>
</dbReference>
<dbReference type="SMART" id="SM00369">
    <property type="entry name" value="LRR_TYP"/>
    <property type="match status" value="8"/>
</dbReference>
<name>A0A6P4YYB4_BRABE</name>
<accession>A0A6P4YYB4</accession>
<dbReference type="SUPFAM" id="SSF52058">
    <property type="entry name" value="L domain-like"/>
    <property type="match status" value="1"/>
</dbReference>